<dbReference type="InterPro" id="IPR006629">
    <property type="entry name" value="LITAF"/>
</dbReference>
<sequence>MTSWDVVSIASGERKGNSLTEEEKDDCSIRSVSYIDRENTPESSFEPSYEPSEDGTRIPTPKNTGSVLPISGPGLLIKPEQKPVSFCPRCGFKIDAADTKMIPKQKVWFIFLVLFLCCCWWISWLPFLFKSCSKPVEICPYCYRRTDRPQVGSDNKLTAGINTENP</sequence>
<organism evidence="4 5">
    <name type="scientific">Allacma fusca</name>
    <dbReference type="NCBI Taxonomy" id="39272"/>
    <lineage>
        <taxon>Eukaryota</taxon>
        <taxon>Metazoa</taxon>
        <taxon>Ecdysozoa</taxon>
        <taxon>Arthropoda</taxon>
        <taxon>Hexapoda</taxon>
        <taxon>Collembola</taxon>
        <taxon>Symphypleona</taxon>
        <taxon>Sminthuridae</taxon>
        <taxon>Allacma</taxon>
    </lineage>
</organism>
<feature type="transmembrane region" description="Helical" evidence="2">
    <location>
        <begin position="107"/>
        <end position="129"/>
    </location>
</feature>
<feature type="domain" description="LITAF" evidence="3">
    <location>
        <begin position="86"/>
        <end position="144"/>
    </location>
</feature>
<reference evidence="4" key="1">
    <citation type="submission" date="2021-06" db="EMBL/GenBank/DDBJ databases">
        <authorList>
            <person name="Hodson N. C."/>
            <person name="Mongue J. A."/>
            <person name="Jaron S. K."/>
        </authorList>
    </citation>
    <scope>NUCLEOTIDE SEQUENCE</scope>
</reference>
<evidence type="ECO:0000256" key="2">
    <source>
        <dbReference type="SAM" id="Phobius"/>
    </source>
</evidence>
<dbReference type="EMBL" id="CAJVCH010219104">
    <property type="protein sequence ID" value="CAG7731752.1"/>
    <property type="molecule type" value="Genomic_DNA"/>
</dbReference>
<evidence type="ECO:0000313" key="5">
    <source>
        <dbReference type="Proteomes" id="UP000708208"/>
    </source>
</evidence>
<keyword evidence="2" id="KW-0472">Membrane</keyword>
<keyword evidence="2" id="KW-1133">Transmembrane helix</keyword>
<proteinExistence type="predicted"/>
<accession>A0A8J2K9D0</accession>
<feature type="region of interest" description="Disordered" evidence="1">
    <location>
        <begin position="1"/>
        <end position="67"/>
    </location>
</feature>
<evidence type="ECO:0000256" key="1">
    <source>
        <dbReference type="SAM" id="MobiDB-lite"/>
    </source>
</evidence>
<dbReference type="AlphaFoldDB" id="A0A8J2K9D0"/>
<protein>
    <recommendedName>
        <fullName evidence="3">LITAF domain-containing protein</fullName>
    </recommendedName>
</protein>
<keyword evidence="5" id="KW-1185">Reference proteome</keyword>
<keyword evidence="2" id="KW-0812">Transmembrane</keyword>
<evidence type="ECO:0000259" key="3">
    <source>
        <dbReference type="Pfam" id="PF10601"/>
    </source>
</evidence>
<feature type="compositionally biased region" description="Low complexity" evidence="1">
    <location>
        <begin position="41"/>
        <end position="50"/>
    </location>
</feature>
<comment type="caution">
    <text evidence="4">The sequence shown here is derived from an EMBL/GenBank/DDBJ whole genome shotgun (WGS) entry which is preliminary data.</text>
</comment>
<gene>
    <name evidence="4" type="ORF">AFUS01_LOCUS20324</name>
</gene>
<dbReference type="Pfam" id="PF10601">
    <property type="entry name" value="zf-LITAF-like"/>
    <property type="match status" value="1"/>
</dbReference>
<evidence type="ECO:0000313" key="4">
    <source>
        <dbReference type="EMBL" id="CAG7731752.1"/>
    </source>
</evidence>
<name>A0A8J2K9D0_9HEXA</name>
<dbReference type="Proteomes" id="UP000708208">
    <property type="component" value="Unassembled WGS sequence"/>
</dbReference>